<dbReference type="Proteomes" id="UP000682134">
    <property type="component" value="Unassembled WGS sequence"/>
</dbReference>
<gene>
    <name evidence="1" type="ORF">J5Y03_09690</name>
</gene>
<dbReference type="EMBL" id="JAGIYQ010000005">
    <property type="protein sequence ID" value="MBP0725460.1"/>
    <property type="molecule type" value="Genomic_DNA"/>
</dbReference>
<evidence type="ECO:0000313" key="1">
    <source>
        <dbReference type="EMBL" id="MBP0725460.1"/>
    </source>
</evidence>
<sequence>METIYLVYGKRYKDEELVYVGTNKIAAINFYYACHQLDLDTDQDISLSLNHHDGWIQVWVDGKLEENEWRPSLEGIE</sequence>
<dbReference type="RefSeq" id="WP_209405035.1">
    <property type="nucleotide sequence ID" value="NZ_JAGIYQ010000005.1"/>
</dbReference>
<proteinExistence type="predicted"/>
<organism evidence="1 2">
    <name type="scientific">Gottfriedia endophytica</name>
    <dbReference type="NCBI Taxonomy" id="2820819"/>
    <lineage>
        <taxon>Bacteria</taxon>
        <taxon>Bacillati</taxon>
        <taxon>Bacillota</taxon>
        <taxon>Bacilli</taxon>
        <taxon>Bacillales</taxon>
        <taxon>Bacillaceae</taxon>
        <taxon>Gottfriedia</taxon>
    </lineage>
</organism>
<accession>A0A940NPQ0</accession>
<evidence type="ECO:0000313" key="2">
    <source>
        <dbReference type="Proteomes" id="UP000682134"/>
    </source>
</evidence>
<keyword evidence="2" id="KW-1185">Reference proteome</keyword>
<comment type="caution">
    <text evidence="1">The sequence shown here is derived from an EMBL/GenBank/DDBJ whole genome shotgun (WGS) entry which is preliminary data.</text>
</comment>
<dbReference type="AlphaFoldDB" id="A0A940NPQ0"/>
<protein>
    <submittedName>
        <fullName evidence="1">Uncharacterized protein</fullName>
    </submittedName>
</protein>
<reference evidence="1" key="1">
    <citation type="submission" date="2021-04" db="EMBL/GenBank/DDBJ databases">
        <title>Genome seq and assembly of Bacillus sp.</title>
        <authorList>
            <person name="Chhetri G."/>
        </authorList>
    </citation>
    <scope>NUCLEOTIDE SEQUENCE</scope>
    <source>
        <strain evidence="1">RG28</strain>
    </source>
</reference>
<name>A0A940NPQ0_9BACI</name>